<keyword evidence="1" id="KW-1133">Transmembrane helix</keyword>
<feature type="transmembrane region" description="Helical" evidence="1">
    <location>
        <begin position="43"/>
        <end position="61"/>
    </location>
</feature>
<feature type="transmembrane region" description="Helical" evidence="1">
    <location>
        <begin position="12"/>
        <end position="31"/>
    </location>
</feature>
<protein>
    <submittedName>
        <fullName evidence="3">Tripartite tricarboxylate transporter TctB family protein</fullName>
    </submittedName>
</protein>
<dbReference type="Pfam" id="PF07331">
    <property type="entry name" value="TctB"/>
    <property type="match status" value="1"/>
</dbReference>
<feature type="domain" description="DUF1468" evidence="2">
    <location>
        <begin position="12"/>
        <end position="145"/>
    </location>
</feature>
<dbReference type="Proteomes" id="UP000252023">
    <property type="component" value="Chromosome"/>
</dbReference>
<keyword evidence="4" id="KW-1185">Reference proteome</keyword>
<reference evidence="4" key="1">
    <citation type="submission" date="2018-07" db="EMBL/GenBank/DDBJ databases">
        <title>Genome sequencing of Paracoccus sp. SC2-6.</title>
        <authorList>
            <person name="Heo J."/>
            <person name="Kim S.-J."/>
            <person name="Kwon S.-W."/>
        </authorList>
    </citation>
    <scope>NUCLEOTIDE SEQUENCE [LARGE SCALE GENOMIC DNA]</scope>
    <source>
        <strain evidence="4">SC2-6</strain>
    </source>
</reference>
<organism evidence="3 4">
    <name type="scientific">Paracoccus suum</name>
    <dbReference type="NCBI Taxonomy" id="2259340"/>
    <lineage>
        <taxon>Bacteria</taxon>
        <taxon>Pseudomonadati</taxon>
        <taxon>Pseudomonadota</taxon>
        <taxon>Alphaproteobacteria</taxon>
        <taxon>Rhodobacterales</taxon>
        <taxon>Paracoccaceae</taxon>
        <taxon>Paracoccus</taxon>
    </lineage>
</organism>
<feature type="transmembrane region" description="Helical" evidence="1">
    <location>
        <begin position="97"/>
        <end position="114"/>
    </location>
</feature>
<keyword evidence="1" id="KW-0812">Transmembrane</keyword>
<sequence>MIRERWKSSDAITGILFCLISIGFMIGGRNLPLGTASRMGAGWFPMAVAGCMLLVGVIILVRASLETLPAPTAFVWRPIVLIAAALVVFALTLERLGLVFAVPLSVMVSAYAHPPVAVRRMLVYALLLGIACSIVFVKWLGLQVPIVGAWLEPFLGRW</sequence>
<dbReference type="EMBL" id="CP030918">
    <property type="protein sequence ID" value="AXC50648.1"/>
    <property type="molecule type" value="Genomic_DNA"/>
</dbReference>
<name>A0A344PMP3_9RHOB</name>
<feature type="transmembrane region" description="Helical" evidence="1">
    <location>
        <begin position="73"/>
        <end position="91"/>
    </location>
</feature>
<dbReference type="KEGG" id="pars:DRW48_14000"/>
<proteinExistence type="predicted"/>
<accession>A0A344PMP3</accession>
<keyword evidence="1" id="KW-0472">Membrane</keyword>
<evidence type="ECO:0000256" key="1">
    <source>
        <dbReference type="SAM" id="Phobius"/>
    </source>
</evidence>
<dbReference type="AlphaFoldDB" id="A0A344PMP3"/>
<evidence type="ECO:0000259" key="2">
    <source>
        <dbReference type="Pfam" id="PF07331"/>
    </source>
</evidence>
<evidence type="ECO:0000313" key="4">
    <source>
        <dbReference type="Proteomes" id="UP000252023"/>
    </source>
</evidence>
<gene>
    <name evidence="3" type="ORF">DRW48_14000</name>
</gene>
<feature type="transmembrane region" description="Helical" evidence="1">
    <location>
        <begin position="121"/>
        <end position="141"/>
    </location>
</feature>
<evidence type="ECO:0000313" key="3">
    <source>
        <dbReference type="EMBL" id="AXC50648.1"/>
    </source>
</evidence>
<dbReference type="RefSeq" id="WP_114076965.1">
    <property type="nucleotide sequence ID" value="NZ_CP030918.1"/>
</dbReference>
<dbReference type="OrthoDB" id="5186924at2"/>
<dbReference type="InterPro" id="IPR009936">
    <property type="entry name" value="DUF1468"/>
</dbReference>